<organism evidence="2 3">
    <name type="scientific">Mycena sanguinolenta</name>
    <dbReference type="NCBI Taxonomy" id="230812"/>
    <lineage>
        <taxon>Eukaryota</taxon>
        <taxon>Fungi</taxon>
        <taxon>Dikarya</taxon>
        <taxon>Basidiomycota</taxon>
        <taxon>Agaricomycotina</taxon>
        <taxon>Agaricomycetes</taxon>
        <taxon>Agaricomycetidae</taxon>
        <taxon>Agaricales</taxon>
        <taxon>Marasmiineae</taxon>
        <taxon>Mycenaceae</taxon>
        <taxon>Mycena</taxon>
    </lineage>
</organism>
<accession>A0A8H6YMS6</accession>
<evidence type="ECO:0000313" key="3">
    <source>
        <dbReference type="Proteomes" id="UP000623467"/>
    </source>
</evidence>
<reference evidence="2" key="1">
    <citation type="submission" date="2020-05" db="EMBL/GenBank/DDBJ databases">
        <title>Mycena genomes resolve the evolution of fungal bioluminescence.</title>
        <authorList>
            <person name="Tsai I.J."/>
        </authorList>
    </citation>
    <scope>NUCLEOTIDE SEQUENCE</scope>
    <source>
        <strain evidence="2">160909Yilan</strain>
    </source>
</reference>
<feature type="region of interest" description="Disordered" evidence="1">
    <location>
        <begin position="1"/>
        <end position="142"/>
    </location>
</feature>
<protein>
    <submittedName>
        <fullName evidence="2">Uncharacterized protein</fullName>
    </submittedName>
</protein>
<evidence type="ECO:0000313" key="2">
    <source>
        <dbReference type="EMBL" id="KAF7361522.1"/>
    </source>
</evidence>
<dbReference type="OrthoDB" id="3269515at2759"/>
<feature type="compositionally biased region" description="Polar residues" evidence="1">
    <location>
        <begin position="89"/>
        <end position="101"/>
    </location>
</feature>
<dbReference type="Proteomes" id="UP000623467">
    <property type="component" value="Unassembled WGS sequence"/>
</dbReference>
<evidence type="ECO:0000256" key="1">
    <source>
        <dbReference type="SAM" id="MobiDB-lite"/>
    </source>
</evidence>
<gene>
    <name evidence="2" type="ORF">MSAN_01185800</name>
</gene>
<feature type="compositionally biased region" description="Polar residues" evidence="1">
    <location>
        <begin position="39"/>
        <end position="52"/>
    </location>
</feature>
<comment type="caution">
    <text evidence="2">The sequence shown here is derived from an EMBL/GenBank/DDBJ whole genome shotgun (WGS) entry which is preliminary data.</text>
</comment>
<keyword evidence="3" id="KW-1185">Reference proteome</keyword>
<proteinExistence type="predicted"/>
<dbReference type="AlphaFoldDB" id="A0A8H6YMS6"/>
<dbReference type="EMBL" id="JACAZH010000008">
    <property type="protein sequence ID" value="KAF7361522.1"/>
    <property type="molecule type" value="Genomic_DNA"/>
</dbReference>
<name>A0A8H6YMS6_9AGAR</name>
<sequence>MSDLTVLVSPIPLYPRPSSPFSSIASRRNRSPSPIMVTLESSPPSMTESQARTDGPSMDPGLLSPPLNTWKSRPRGRTDSQRPRHRSTRSQSAPPTQTTSIVPAEPFSSAPVPTSTDDLNLSARSGVPPIRKPPRRAASTFGAGYSYSTEGMTLRGGELVRPPPPLLRPTTFWRKAHRSGVASATYSPSAHLIRRSTYIAAGLKFDAPMHDLSALCVETRLNGEEGVRRGSPRVVEIPQAFELFL</sequence>
<feature type="compositionally biased region" description="Polar residues" evidence="1">
    <location>
        <begin position="111"/>
        <end position="123"/>
    </location>
</feature>